<reference evidence="1" key="1">
    <citation type="submission" date="2019-10" db="EMBL/GenBank/DDBJ databases">
        <authorList>
            <person name="Soares A.E.R."/>
            <person name="Aleixo A."/>
            <person name="Schneider P."/>
            <person name="Miyaki C.Y."/>
            <person name="Schneider M.P."/>
            <person name="Mello C."/>
            <person name="Vasconcelos A.T.R."/>
        </authorList>
    </citation>
    <scope>NUCLEOTIDE SEQUENCE</scope>
    <source>
        <tissue evidence="1">Muscle</tissue>
    </source>
</reference>
<proteinExistence type="predicted"/>
<dbReference type="EMBL" id="WHWB01032767">
    <property type="protein sequence ID" value="KAJ7423888.1"/>
    <property type="molecule type" value="Genomic_DNA"/>
</dbReference>
<dbReference type="PANTHER" id="PTHR33332">
    <property type="entry name" value="REVERSE TRANSCRIPTASE DOMAIN-CONTAINING PROTEIN"/>
    <property type="match status" value="1"/>
</dbReference>
<accession>A0ABQ9DKK8</accession>
<gene>
    <name evidence="1" type="ORF">WISP_31525</name>
</gene>
<evidence type="ECO:0000313" key="2">
    <source>
        <dbReference type="Proteomes" id="UP001145742"/>
    </source>
</evidence>
<dbReference type="Proteomes" id="UP001145742">
    <property type="component" value="Unassembled WGS sequence"/>
</dbReference>
<keyword evidence="2" id="KW-1185">Reference proteome</keyword>
<protein>
    <submittedName>
        <fullName evidence="1">Uncharacterized protein</fullName>
    </submittedName>
</protein>
<sequence>MGGEVIESSLSEKDLRVMIDEKLHKIQQCVIPGQKANQVLGCINRNVASRSQEILSLYSVLMRPHTEYCIQFWFPQHKKDMELLEQVQMRAMKLIRGLEHTVKVGAV</sequence>
<comment type="caution">
    <text evidence="1">The sequence shown here is derived from an EMBL/GenBank/DDBJ whole genome shotgun (WGS) entry which is preliminary data.</text>
</comment>
<evidence type="ECO:0000313" key="1">
    <source>
        <dbReference type="EMBL" id="KAJ7423888.1"/>
    </source>
</evidence>
<name>A0ABQ9DKK8_9PASS</name>
<organism evidence="1 2">
    <name type="scientific">Willisornis vidua</name>
    <name type="common">Xingu scale-backed antbird</name>
    <dbReference type="NCBI Taxonomy" id="1566151"/>
    <lineage>
        <taxon>Eukaryota</taxon>
        <taxon>Metazoa</taxon>
        <taxon>Chordata</taxon>
        <taxon>Craniata</taxon>
        <taxon>Vertebrata</taxon>
        <taxon>Euteleostomi</taxon>
        <taxon>Archelosauria</taxon>
        <taxon>Archosauria</taxon>
        <taxon>Dinosauria</taxon>
        <taxon>Saurischia</taxon>
        <taxon>Theropoda</taxon>
        <taxon>Coelurosauria</taxon>
        <taxon>Aves</taxon>
        <taxon>Neognathae</taxon>
        <taxon>Neoaves</taxon>
        <taxon>Telluraves</taxon>
        <taxon>Australaves</taxon>
        <taxon>Passeriformes</taxon>
        <taxon>Thamnophilidae</taxon>
        <taxon>Willisornis</taxon>
    </lineage>
</organism>